<reference evidence="2 3" key="1">
    <citation type="journal article" date="2020" name="BMC Genomics">
        <title>Intraspecific diversification of the crop wild relative Brassica cretica Lam. using demographic model selection.</title>
        <authorList>
            <person name="Kioukis A."/>
            <person name="Michalopoulou V.A."/>
            <person name="Briers L."/>
            <person name="Pirintsos S."/>
            <person name="Studholme D.J."/>
            <person name="Pavlidis P."/>
            <person name="Sarris P.F."/>
        </authorList>
    </citation>
    <scope>NUCLEOTIDE SEQUENCE [LARGE SCALE GENOMIC DNA]</scope>
    <source>
        <strain evidence="3">cv. PFS-1207/04</strain>
    </source>
</reference>
<sequence>MADLGTPEQMAASMQQMQQQMQQMQELQQTIAAQQLAAQREPPVPIDPVALLLASTDDIWLRCLRTAVAPSKLWRASAIRVSVRSAVVRFGLGLSCRSEISLLSSTGGLWWRRVGSSEVKPRLDFPLSDVLVGSLAIPVEFSTLVNRSASFLVGVLLEGWSLCGLLSLYEFLVKWVYTVMEGHVRRRQSSDPLFERQHRRVEVLSRAVGGKGSDIGTIHWPSICSTIIRKSPPHEVVLTESY</sequence>
<organism evidence="2 3">
    <name type="scientific">Brassica cretica</name>
    <name type="common">Mustard</name>
    <dbReference type="NCBI Taxonomy" id="69181"/>
    <lineage>
        <taxon>Eukaryota</taxon>
        <taxon>Viridiplantae</taxon>
        <taxon>Streptophyta</taxon>
        <taxon>Embryophyta</taxon>
        <taxon>Tracheophyta</taxon>
        <taxon>Spermatophyta</taxon>
        <taxon>Magnoliopsida</taxon>
        <taxon>eudicotyledons</taxon>
        <taxon>Gunneridae</taxon>
        <taxon>Pentapetalae</taxon>
        <taxon>rosids</taxon>
        <taxon>malvids</taxon>
        <taxon>Brassicales</taxon>
        <taxon>Brassicaceae</taxon>
        <taxon>Brassiceae</taxon>
        <taxon>Brassica</taxon>
    </lineage>
</organism>
<dbReference type="EMBL" id="QGKV02000649">
    <property type="protein sequence ID" value="KAF3580804.1"/>
    <property type="molecule type" value="Genomic_DNA"/>
</dbReference>
<dbReference type="Proteomes" id="UP000266723">
    <property type="component" value="Unassembled WGS sequence"/>
</dbReference>
<comment type="caution">
    <text evidence="2">The sequence shown here is derived from an EMBL/GenBank/DDBJ whole genome shotgun (WGS) entry which is preliminary data.</text>
</comment>
<evidence type="ECO:0000313" key="2">
    <source>
        <dbReference type="EMBL" id="KAF3580804.1"/>
    </source>
</evidence>
<keyword evidence="3" id="KW-1185">Reference proteome</keyword>
<evidence type="ECO:0008006" key="4">
    <source>
        <dbReference type="Google" id="ProtNLM"/>
    </source>
</evidence>
<accession>A0ABQ7DRT2</accession>
<evidence type="ECO:0000256" key="1">
    <source>
        <dbReference type="SAM" id="Coils"/>
    </source>
</evidence>
<keyword evidence="1" id="KW-0175">Coiled coil</keyword>
<feature type="coiled-coil region" evidence="1">
    <location>
        <begin position="10"/>
        <end position="37"/>
    </location>
</feature>
<protein>
    <recommendedName>
        <fullName evidence="4">DOG1 domain-containing protein</fullName>
    </recommendedName>
</protein>
<gene>
    <name evidence="2" type="ORF">DY000_02030591</name>
</gene>
<name>A0ABQ7DRT2_BRACR</name>
<proteinExistence type="predicted"/>
<evidence type="ECO:0000313" key="3">
    <source>
        <dbReference type="Proteomes" id="UP000266723"/>
    </source>
</evidence>